<dbReference type="EMBL" id="JBBPBN010000024">
    <property type="protein sequence ID" value="KAK9010145.1"/>
    <property type="molecule type" value="Genomic_DNA"/>
</dbReference>
<proteinExistence type="predicted"/>
<protein>
    <submittedName>
        <fullName evidence="1">Uncharacterized protein</fullName>
    </submittedName>
</protein>
<evidence type="ECO:0000313" key="1">
    <source>
        <dbReference type="EMBL" id="KAK9010145.1"/>
    </source>
</evidence>
<evidence type="ECO:0000313" key="2">
    <source>
        <dbReference type="Proteomes" id="UP001396334"/>
    </source>
</evidence>
<gene>
    <name evidence="1" type="ORF">V6N11_036659</name>
</gene>
<sequence length="74" mass="8334">MGKTRKSLRSCGCGPEETDLVVAFGSETQHLFLVLYLSDRRAFQDLPRFLQPALVPILPGNIRWVGKAKEFINT</sequence>
<dbReference type="Proteomes" id="UP001396334">
    <property type="component" value="Unassembled WGS sequence"/>
</dbReference>
<name>A0ABR2RBD7_9ROSI</name>
<accession>A0ABR2RBD7</accession>
<reference evidence="1 2" key="1">
    <citation type="journal article" date="2024" name="G3 (Bethesda)">
        <title>Genome assembly of Hibiscus sabdariffa L. provides insights into metabolisms of medicinal natural products.</title>
        <authorList>
            <person name="Kim T."/>
        </authorList>
    </citation>
    <scope>NUCLEOTIDE SEQUENCE [LARGE SCALE GENOMIC DNA]</scope>
    <source>
        <strain evidence="1">TK-2024</strain>
        <tissue evidence="1">Old leaves</tissue>
    </source>
</reference>
<organism evidence="1 2">
    <name type="scientific">Hibiscus sabdariffa</name>
    <name type="common">roselle</name>
    <dbReference type="NCBI Taxonomy" id="183260"/>
    <lineage>
        <taxon>Eukaryota</taxon>
        <taxon>Viridiplantae</taxon>
        <taxon>Streptophyta</taxon>
        <taxon>Embryophyta</taxon>
        <taxon>Tracheophyta</taxon>
        <taxon>Spermatophyta</taxon>
        <taxon>Magnoliopsida</taxon>
        <taxon>eudicotyledons</taxon>
        <taxon>Gunneridae</taxon>
        <taxon>Pentapetalae</taxon>
        <taxon>rosids</taxon>
        <taxon>malvids</taxon>
        <taxon>Malvales</taxon>
        <taxon>Malvaceae</taxon>
        <taxon>Malvoideae</taxon>
        <taxon>Hibiscus</taxon>
    </lineage>
</organism>
<comment type="caution">
    <text evidence="1">The sequence shown here is derived from an EMBL/GenBank/DDBJ whole genome shotgun (WGS) entry which is preliminary data.</text>
</comment>
<keyword evidence="2" id="KW-1185">Reference proteome</keyword>